<dbReference type="InterPro" id="IPR013491">
    <property type="entry name" value="Tape_meas_N"/>
</dbReference>
<dbReference type="EMBL" id="CAKLPZ010000007">
    <property type="protein sequence ID" value="CAH1002694.1"/>
    <property type="molecule type" value="Genomic_DNA"/>
</dbReference>
<evidence type="ECO:0000259" key="2">
    <source>
        <dbReference type="Pfam" id="PF20155"/>
    </source>
</evidence>
<dbReference type="Pfam" id="PF20155">
    <property type="entry name" value="TMP_3"/>
    <property type="match status" value="1"/>
</dbReference>
<comment type="caution">
    <text evidence="3">The sequence shown here is derived from an EMBL/GenBank/DDBJ whole genome shotgun (WGS) entry which is preliminary data.</text>
</comment>
<gene>
    <name evidence="3" type="ORF">LEM8419_03566</name>
</gene>
<evidence type="ECO:0000256" key="1">
    <source>
        <dbReference type="SAM" id="Coils"/>
    </source>
</evidence>
<name>A0ABM9B5M3_9BACT</name>
<feature type="domain" description="Tape measure protein N-terminal" evidence="2">
    <location>
        <begin position="75"/>
        <end position="257"/>
    </location>
</feature>
<sequence>MATIARDNIIIRFIAESATFERERRKLLQQTKAEAETAARTTGGFFSRIAETAGGFLTANLIQGAISGLGALGGKALQLSKDYEQTKISFEVLTGSITEAVGLLERLDKFSLETPFEPTQINNAAKTLLGFGRSVQDVEEDIRLIGNASAATGADLENLAVIFGQVAGVNKLGGQDALQLINAGIPVYDLLATTLGKSTAELKELQSQGKITFQDLRDAFEDAGEAGGKFEGALIKQSTTFAGLTSTAKGAFDSILRNGADALLPLIRQILPPLIEGLFKVVEVVKSAAEPLSRVLVGTFQTFSEIIQPIVTAVRSFFNRFTEGTTSISAFQPVLNFLARTFSVVATVLGFVIDGLGAFFDALRNSAELNSFIAAVSRVPQQFGGIIRVIEQLPQIVRDAFGSAKQSVADFAEDLVTILDPRNLYDVFVGNTSFADLFAENEASRLAALENGTRQQYKGLGRSVADAYNEGYAEIEGITVEIPEPDAGDTAAATAAGREVGKAVGEGINKGVKETFAPINSLAGLKEQVSSLEKILATIADPTGDGIEQLRQAIDDITKQEDELARIDRLIARMKGEEVTIAVTPLTEDYESALDKVLIKTTKTLEAYEAPPLTTSRKDREEQRAAAEAEAVEAISLARDLSLQLIDIAVQRKDAEIAASQGRLSELSSLAEDGNAEQLQLERERLSKLQLEREKAVRQKQQLAAVEIAVNTAVSASESIRAITEAFAIGNIPLGIATAASLALTVGATVLTITQAFGDLPSFRVGTERFDPTAPDGDGGALAVLHRGERVLTAEQNAPLLGWGVRNDEVPHLVGMALGHIAPPQPVYAVSSPNVDMSGVEGRLASQESLTKELIRYVRGMGTNVVIDERGVRKLGDVAARHAARKAKLRN</sequence>
<accession>A0ABM9B5M3</accession>
<protein>
    <recommendedName>
        <fullName evidence="2">Tape measure protein N-terminal domain-containing protein</fullName>
    </recommendedName>
</protein>
<reference evidence="3" key="1">
    <citation type="submission" date="2021-12" db="EMBL/GenBank/DDBJ databases">
        <authorList>
            <person name="Rodrigo-Torres L."/>
            <person name="Arahal R. D."/>
            <person name="Lucena T."/>
        </authorList>
    </citation>
    <scope>NUCLEOTIDE SEQUENCE</scope>
    <source>
        <strain evidence="3">CECT 8419</strain>
    </source>
</reference>
<proteinExistence type="predicted"/>
<dbReference type="Proteomes" id="UP000837803">
    <property type="component" value="Unassembled WGS sequence"/>
</dbReference>
<feature type="coiled-coil region" evidence="1">
    <location>
        <begin position="547"/>
        <end position="577"/>
    </location>
</feature>
<evidence type="ECO:0000313" key="3">
    <source>
        <dbReference type="EMBL" id="CAH1002694.1"/>
    </source>
</evidence>
<keyword evidence="4" id="KW-1185">Reference proteome</keyword>
<evidence type="ECO:0000313" key="4">
    <source>
        <dbReference type="Proteomes" id="UP000837803"/>
    </source>
</evidence>
<keyword evidence="1" id="KW-0175">Coiled coil</keyword>
<dbReference type="NCBIfam" id="TIGR02675">
    <property type="entry name" value="tape_meas_nterm"/>
    <property type="match status" value="1"/>
</dbReference>
<organism evidence="3 4">
    <name type="scientific">Neolewinella maritima</name>
    <dbReference type="NCBI Taxonomy" id="1383882"/>
    <lineage>
        <taxon>Bacteria</taxon>
        <taxon>Pseudomonadati</taxon>
        <taxon>Bacteroidota</taxon>
        <taxon>Saprospiria</taxon>
        <taxon>Saprospirales</taxon>
        <taxon>Lewinellaceae</taxon>
        <taxon>Neolewinella</taxon>
    </lineage>
</organism>
<feature type="coiled-coil region" evidence="1">
    <location>
        <begin position="679"/>
        <end position="706"/>
    </location>
</feature>
<dbReference type="RefSeq" id="WP_238752517.1">
    <property type="nucleotide sequence ID" value="NZ_CAKLPZ010000007.1"/>
</dbReference>